<name>A0A1G7H1P4_9BRAD</name>
<feature type="region of interest" description="Disordered" evidence="1">
    <location>
        <begin position="55"/>
        <end position="76"/>
    </location>
</feature>
<gene>
    <name evidence="2" type="ORF">SAMN05216337_10404</name>
</gene>
<dbReference type="AlphaFoldDB" id="A0A1G7H1P4"/>
<feature type="region of interest" description="Disordered" evidence="1">
    <location>
        <begin position="1"/>
        <end position="21"/>
    </location>
</feature>
<proteinExistence type="predicted"/>
<evidence type="ECO:0000256" key="1">
    <source>
        <dbReference type="SAM" id="MobiDB-lite"/>
    </source>
</evidence>
<organism evidence="2 3">
    <name type="scientific">Bradyrhizobium brasilense</name>
    <dbReference type="NCBI Taxonomy" id="1419277"/>
    <lineage>
        <taxon>Bacteria</taxon>
        <taxon>Pseudomonadati</taxon>
        <taxon>Pseudomonadota</taxon>
        <taxon>Alphaproteobacteria</taxon>
        <taxon>Hyphomicrobiales</taxon>
        <taxon>Nitrobacteraceae</taxon>
        <taxon>Bradyrhizobium</taxon>
    </lineage>
</organism>
<dbReference type="Proteomes" id="UP000199245">
    <property type="component" value="Unassembled WGS sequence"/>
</dbReference>
<accession>A0A1G7H1P4</accession>
<protein>
    <submittedName>
        <fullName evidence="2">Uncharacterized protein</fullName>
    </submittedName>
</protein>
<evidence type="ECO:0000313" key="3">
    <source>
        <dbReference type="Proteomes" id="UP000199245"/>
    </source>
</evidence>
<reference evidence="2 3" key="1">
    <citation type="submission" date="2016-10" db="EMBL/GenBank/DDBJ databases">
        <authorList>
            <person name="de Groot N.N."/>
        </authorList>
    </citation>
    <scope>NUCLEOTIDE SEQUENCE [LARGE SCALE GENOMIC DNA]</scope>
    <source>
        <strain evidence="2 3">R5</strain>
    </source>
</reference>
<feature type="compositionally biased region" description="Basic and acidic residues" evidence="1">
    <location>
        <begin position="1"/>
        <end position="15"/>
    </location>
</feature>
<feature type="compositionally biased region" description="Polar residues" evidence="1">
    <location>
        <begin position="56"/>
        <end position="76"/>
    </location>
</feature>
<evidence type="ECO:0000313" key="2">
    <source>
        <dbReference type="EMBL" id="SDE94356.1"/>
    </source>
</evidence>
<sequence>MEHKRFHKKSDDRKSCFGGSESTISLSQCYTAQLSNTAKPRATAIGLADVAREGRNFQSKNTSNVERKMNTSSIAR</sequence>
<dbReference type="EMBL" id="FMZW01000040">
    <property type="protein sequence ID" value="SDE94356.1"/>
    <property type="molecule type" value="Genomic_DNA"/>
</dbReference>